<dbReference type="SUPFAM" id="SSF55874">
    <property type="entry name" value="ATPase domain of HSP90 chaperone/DNA topoisomerase II/histidine kinase"/>
    <property type="match status" value="1"/>
</dbReference>
<dbReference type="CDD" id="cd00082">
    <property type="entry name" value="HisKA"/>
    <property type="match status" value="1"/>
</dbReference>
<dbReference type="SUPFAM" id="SSF47226">
    <property type="entry name" value="Histidine-containing phosphotransfer domain, HPT domain"/>
    <property type="match status" value="1"/>
</dbReference>
<keyword evidence="10" id="KW-0067">ATP-binding</keyword>
<feature type="modified residue" description="Phosphohistidine" evidence="16">
    <location>
        <position position="1239"/>
    </location>
</feature>
<gene>
    <name evidence="24" type="ORF">SAMN05660909_02936</name>
</gene>
<feature type="domain" description="PAS" evidence="21">
    <location>
        <begin position="521"/>
        <end position="590"/>
    </location>
</feature>
<dbReference type="Gene3D" id="3.30.450.20">
    <property type="entry name" value="PAS domain"/>
    <property type="match status" value="5"/>
</dbReference>
<dbReference type="Gene3D" id="3.30.565.10">
    <property type="entry name" value="Histidine kinase-like ATPase, C-terminal domain"/>
    <property type="match status" value="1"/>
</dbReference>
<evidence type="ECO:0000256" key="16">
    <source>
        <dbReference type="PROSITE-ProRule" id="PRU00110"/>
    </source>
</evidence>
<dbReference type="EC" id="2.7.13.3" evidence="3"/>
<feature type="domain" description="PAS" evidence="21">
    <location>
        <begin position="134"/>
        <end position="185"/>
    </location>
</feature>
<dbReference type="InterPro" id="IPR035965">
    <property type="entry name" value="PAS-like_dom_sf"/>
</dbReference>
<organism evidence="24 25">
    <name type="scientific">Chitinophaga terrae</name>
    <name type="common">ex Kim and Jung 2007</name>
    <dbReference type="NCBI Taxonomy" id="408074"/>
    <lineage>
        <taxon>Bacteria</taxon>
        <taxon>Pseudomonadati</taxon>
        <taxon>Bacteroidota</taxon>
        <taxon>Chitinophagia</taxon>
        <taxon>Chitinophagales</taxon>
        <taxon>Chitinophagaceae</taxon>
        <taxon>Chitinophaga</taxon>
    </lineage>
</organism>
<dbReference type="GO" id="GO:0000155">
    <property type="term" value="F:phosphorelay sensor kinase activity"/>
    <property type="evidence" value="ECO:0007669"/>
    <property type="project" value="InterPro"/>
</dbReference>
<dbReference type="SMART" id="SM00388">
    <property type="entry name" value="HisKA"/>
    <property type="match status" value="1"/>
</dbReference>
<keyword evidence="5 17" id="KW-0597">Phosphoprotein</keyword>
<evidence type="ECO:0000259" key="19">
    <source>
        <dbReference type="PROSITE" id="PS50109"/>
    </source>
</evidence>
<keyword evidence="8" id="KW-0547">Nucleotide-binding</keyword>
<accession>A0A1H4D376</accession>
<dbReference type="InterPro" id="IPR000700">
    <property type="entry name" value="PAS-assoc_C"/>
</dbReference>
<dbReference type="InterPro" id="IPR036890">
    <property type="entry name" value="HATPase_C_sf"/>
</dbReference>
<evidence type="ECO:0000259" key="22">
    <source>
        <dbReference type="PROSITE" id="PS50113"/>
    </source>
</evidence>
<feature type="domain" description="HPt" evidence="23">
    <location>
        <begin position="1200"/>
        <end position="1292"/>
    </location>
</feature>
<dbReference type="SMART" id="SM00086">
    <property type="entry name" value="PAC"/>
    <property type="match status" value="4"/>
</dbReference>
<dbReference type="Proteomes" id="UP000199656">
    <property type="component" value="Unassembled WGS sequence"/>
</dbReference>
<keyword evidence="18" id="KW-0175">Coiled coil</keyword>
<feature type="coiled-coil region" evidence="18">
    <location>
        <begin position="504"/>
        <end position="531"/>
    </location>
</feature>
<dbReference type="FunFam" id="3.30.565.10:FF:000010">
    <property type="entry name" value="Sensor histidine kinase RcsC"/>
    <property type="match status" value="1"/>
</dbReference>
<dbReference type="PROSITE" id="PS50112">
    <property type="entry name" value="PAS"/>
    <property type="match status" value="4"/>
</dbReference>
<dbReference type="NCBIfam" id="TIGR00229">
    <property type="entry name" value="sensory_box"/>
    <property type="match status" value="4"/>
</dbReference>
<feature type="domain" description="PAS" evidence="21">
    <location>
        <begin position="384"/>
        <end position="430"/>
    </location>
</feature>
<dbReference type="InterPro" id="IPR008207">
    <property type="entry name" value="Sig_transdc_His_kin_Hpt_dom"/>
</dbReference>
<evidence type="ECO:0000256" key="14">
    <source>
        <dbReference type="ARBA" id="ARBA00064003"/>
    </source>
</evidence>
<feature type="domain" description="Histidine kinase" evidence="19">
    <location>
        <begin position="664"/>
        <end position="887"/>
    </location>
</feature>
<feature type="domain" description="PAC" evidence="22">
    <location>
        <begin position="332"/>
        <end position="383"/>
    </location>
</feature>
<dbReference type="PROSITE" id="PS50894">
    <property type="entry name" value="HPT"/>
    <property type="match status" value="1"/>
</dbReference>
<dbReference type="InterPro" id="IPR013655">
    <property type="entry name" value="PAS_fold_3"/>
</dbReference>
<dbReference type="Pfam" id="PF00072">
    <property type="entry name" value="Response_reg"/>
    <property type="match status" value="2"/>
</dbReference>
<evidence type="ECO:0000256" key="3">
    <source>
        <dbReference type="ARBA" id="ARBA00012438"/>
    </source>
</evidence>
<proteinExistence type="predicted"/>
<evidence type="ECO:0000259" key="21">
    <source>
        <dbReference type="PROSITE" id="PS50112"/>
    </source>
</evidence>
<evidence type="ECO:0000256" key="2">
    <source>
        <dbReference type="ARBA" id="ARBA00004651"/>
    </source>
</evidence>
<evidence type="ECO:0000256" key="10">
    <source>
        <dbReference type="ARBA" id="ARBA00022840"/>
    </source>
</evidence>
<dbReference type="Pfam" id="PF00512">
    <property type="entry name" value="HisKA"/>
    <property type="match status" value="1"/>
</dbReference>
<evidence type="ECO:0000259" key="23">
    <source>
        <dbReference type="PROSITE" id="PS50894"/>
    </source>
</evidence>
<feature type="modified residue" description="4-aspartylphosphate" evidence="17">
    <location>
        <position position="953"/>
    </location>
</feature>
<keyword evidence="25" id="KW-1185">Reference proteome</keyword>
<dbReference type="Gene3D" id="1.10.287.130">
    <property type="match status" value="1"/>
</dbReference>
<dbReference type="CDD" id="cd00130">
    <property type="entry name" value="PAS"/>
    <property type="match status" value="4"/>
</dbReference>
<evidence type="ECO:0000313" key="24">
    <source>
        <dbReference type="EMBL" id="SEA67205.1"/>
    </source>
</evidence>
<dbReference type="RefSeq" id="WP_089762677.1">
    <property type="nucleotide sequence ID" value="NZ_BKAT01000018.1"/>
</dbReference>
<comment type="catalytic activity">
    <reaction evidence="1">
        <text>ATP + protein L-histidine = ADP + protein N-phospho-L-histidine.</text>
        <dbReference type="EC" id="2.7.13.3"/>
    </reaction>
</comment>
<reference evidence="25" key="1">
    <citation type="submission" date="2016-10" db="EMBL/GenBank/DDBJ databases">
        <authorList>
            <person name="Varghese N."/>
            <person name="Submissions S."/>
        </authorList>
    </citation>
    <scope>NUCLEOTIDE SEQUENCE [LARGE SCALE GENOMIC DNA]</scope>
    <source>
        <strain evidence="25">DSM 23920</strain>
    </source>
</reference>
<evidence type="ECO:0000256" key="4">
    <source>
        <dbReference type="ARBA" id="ARBA00022475"/>
    </source>
</evidence>
<feature type="domain" description="PAC" evidence="22">
    <location>
        <begin position="468"/>
        <end position="520"/>
    </location>
</feature>
<dbReference type="Pfam" id="PF13426">
    <property type="entry name" value="PAS_9"/>
    <property type="match status" value="1"/>
</dbReference>
<keyword evidence="6" id="KW-0808">Transferase</keyword>
<dbReference type="Pfam" id="PF02518">
    <property type="entry name" value="HATPase_c"/>
    <property type="match status" value="1"/>
</dbReference>
<feature type="modified residue" description="4-aspartylphosphate" evidence="17">
    <location>
        <position position="1099"/>
    </location>
</feature>
<dbReference type="InterPro" id="IPR001610">
    <property type="entry name" value="PAC"/>
</dbReference>
<dbReference type="Gene3D" id="3.40.50.2300">
    <property type="match status" value="2"/>
</dbReference>
<dbReference type="GO" id="GO:0005886">
    <property type="term" value="C:plasma membrane"/>
    <property type="evidence" value="ECO:0007669"/>
    <property type="project" value="UniProtKB-SubCell"/>
</dbReference>
<dbReference type="PROSITE" id="PS50110">
    <property type="entry name" value="RESPONSE_REGULATORY"/>
    <property type="match status" value="2"/>
</dbReference>
<dbReference type="STRING" id="408074.SAMN05660909_02936"/>
<keyword evidence="12" id="KW-0902">Two-component regulatory system</keyword>
<dbReference type="SMART" id="SM00387">
    <property type="entry name" value="HATPase_c"/>
    <property type="match status" value="1"/>
</dbReference>
<dbReference type="InterPro" id="IPR013656">
    <property type="entry name" value="PAS_4"/>
</dbReference>
<evidence type="ECO:0000259" key="20">
    <source>
        <dbReference type="PROSITE" id="PS50110"/>
    </source>
</evidence>
<keyword evidence="11" id="KW-1133">Transmembrane helix</keyword>
<dbReference type="PROSITE" id="PS50113">
    <property type="entry name" value="PAC"/>
    <property type="match status" value="2"/>
</dbReference>
<evidence type="ECO:0000256" key="5">
    <source>
        <dbReference type="ARBA" id="ARBA00022553"/>
    </source>
</evidence>
<feature type="domain" description="PAS" evidence="21">
    <location>
        <begin position="33"/>
        <end position="82"/>
    </location>
</feature>
<dbReference type="OrthoDB" id="9809670at2"/>
<feature type="domain" description="Response regulatory" evidence="20">
    <location>
        <begin position="903"/>
        <end position="1023"/>
    </location>
</feature>
<keyword evidence="7" id="KW-0812">Transmembrane</keyword>
<dbReference type="PANTHER" id="PTHR45339:SF1">
    <property type="entry name" value="HYBRID SIGNAL TRANSDUCTION HISTIDINE KINASE J"/>
    <property type="match status" value="1"/>
</dbReference>
<evidence type="ECO:0000256" key="11">
    <source>
        <dbReference type="ARBA" id="ARBA00022989"/>
    </source>
</evidence>
<dbReference type="InterPro" id="IPR001789">
    <property type="entry name" value="Sig_transdc_resp-reg_receiver"/>
</dbReference>
<dbReference type="Pfam" id="PF08447">
    <property type="entry name" value="PAS_3"/>
    <property type="match status" value="1"/>
</dbReference>
<evidence type="ECO:0000256" key="17">
    <source>
        <dbReference type="PROSITE-ProRule" id="PRU00169"/>
    </source>
</evidence>
<comment type="subunit">
    <text evidence="14">At low DSF concentrations, interacts with RpfF.</text>
</comment>
<comment type="subcellular location">
    <subcellularLocation>
        <location evidence="2">Cell membrane</location>
        <topology evidence="2">Multi-pass membrane protein</topology>
    </subcellularLocation>
</comment>
<dbReference type="Pfam" id="PF08448">
    <property type="entry name" value="PAS_4"/>
    <property type="match status" value="3"/>
</dbReference>
<dbReference type="EMBL" id="FNRL01000012">
    <property type="protein sequence ID" value="SEA67205.1"/>
    <property type="molecule type" value="Genomic_DNA"/>
</dbReference>
<dbReference type="InterPro" id="IPR003594">
    <property type="entry name" value="HATPase_dom"/>
</dbReference>
<feature type="domain" description="Response regulatory" evidence="20">
    <location>
        <begin position="1048"/>
        <end position="1166"/>
    </location>
</feature>
<dbReference type="InterPro" id="IPR003661">
    <property type="entry name" value="HisK_dim/P_dom"/>
</dbReference>
<keyword evidence="13" id="KW-0472">Membrane</keyword>
<dbReference type="FunFam" id="1.10.287.130:FF:000002">
    <property type="entry name" value="Two-component osmosensing histidine kinase"/>
    <property type="match status" value="1"/>
</dbReference>
<keyword evidence="4" id="KW-1003">Cell membrane</keyword>
<evidence type="ECO:0000256" key="13">
    <source>
        <dbReference type="ARBA" id="ARBA00023136"/>
    </source>
</evidence>
<keyword evidence="9" id="KW-0418">Kinase</keyword>
<evidence type="ECO:0000256" key="15">
    <source>
        <dbReference type="ARBA" id="ARBA00068150"/>
    </source>
</evidence>
<dbReference type="SUPFAM" id="SSF52172">
    <property type="entry name" value="CheY-like"/>
    <property type="match status" value="2"/>
</dbReference>
<dbReference type="InterPro" id="IPR005467">
    <property type="entry name" value="His_kinase_dom"/>
</dbReference>
<name>A0A1H4D376_9BACT</name>
<dbReference type="PRINTS" id="PR00344">
    <property type="entry name" value="BCTRLSENSOR"/>
</dbReference>
<evidence type="ECO:0000256" key="7">
    <source>
        <dbReference type="ARBA" id="ARBA00022692"/>
    </source>
</evidence>
<dbReference type="InterPro" id="IPR036641">
    <property type="entry name" value="HPT_dom_sf"/>
</dbReference>
<evidence type="ECO:0000256" key="12">
    <source>
        <dbReference type="ARBA" id="ARBA00023012"/>
    </source>
</evidence>
<dbReference type="SMART" id="SM00091">
    <property type="entry name" value="PAS"/>
    <property type="match status" value="4"/>
</dbReference>
<dbReference type="CDD" id="cd16922">
    <property type="entry name" value="HATPase_EvgS-ArcB-TorS-like"/>
    <property type="match status" value="1"/>
</dbReference>
<dbReference type="InterPro" id="IPR000014">
    <property type="entry name" value="PAS"/>
</dbReference>
<dbReference type="PROSITE" id="PS50109">
    <property type="entry name" value="HIS_KIN"/>
    <property type="match status" value="1"/>
</dbReference>
<evidence type="ECO:0000313" key="25">
    <source>
        <dbReference type="Proteomes" id="UP000199656"/>
    </source>
</evidence>
<evidence type="ECO:0000256" key="8">
    <source>
        <dbReference type="ARBA" id="ARBA00022741"/>
    </source>
</evidence>
<protein>
    <recommendedName>
        <fullName evidence="15">Sensory/regulatory protein RpfC</fullName>
        <ecNumber evidence="3">2.7.13.3</ecNumber>
    </recommendedName>
</protein>
<evidence type="ECO:0000256" key="6">
    <source>
        <dbReference type="ARBA" id="ARBA00022679"/>
    </source>
</evidence>
<dbReference type="InterPro" id="IPR036097">
    <property type="entry name" value="HisK_dim/P_sf"/>
</dbReference>
<dbReference type="SMART" id="SM00448">
    <property type="entry name" value="REC"/>
    <property type="match status" value="2"/>
</dbReference>
<dbReference type="Gene3D" id="1.20.120.160">
    <property type="entry name" value="HPT domain"/>
    <property type="match status" value="1"/>
</dbReference>
<evidence type="ECO:0000256" key="1">
    <source>
        <dbReference type="ARBA" id="ARBA00000085"/>
    </source>
</evidence>
<dbReference type="CDD" id="cd17546">
    <property type="entry name" value="REC_hyHK_CKI1_RcsC-like"/>
    <property type="match status" value="2"/>
</dbReference>
<dbReference type="InterPro" id="IPR004358">
    <property type="entry name" value="Sig_transdc_His_kin-like_C"/>
</dbReference>
<evidence type="ECO:0000256" key="18">
    <source>
        <dbReference type="SAM" id="Coils"/>
    </source>
</evidence>
<dbReference type="SUPFAM" id="SSF47384">
    <property type="entry name" value="Homodimeric domain of signal transducing histidine kinase"/>
    <property type="match status" value="1"/>
</dbReference>
<dbReference type="InterPro" id="IPR011006">
    <property type="entry name" value="CheY-like_superfamily"/>
</dbReference>
<dbReference type="PANTHER" id="PTHR45339">
    <property type="entry name" value="HYBRID SIGNAL TRANSDUCTION HISTIDINE KINASE J"/>
    <property type="match status" value="1"/>
</dbReference>
<dbReference type="SUPFAM" id="SSF55785">
    <property type="entry name" value="PYP-like sensor domain (PAS domain)"/>
    <property type="match status" value="5"/>
</dbReference>
<evidence type="ECO:0000256" key="9">
    <source>
        <dbReference type="ARBA" id="ARBA00022777"/>
    </source>
</evidence>
<dbReference type="GO" id="GO:0005524">
    <property type="term" value="F:ATP binding"/>
    <property type="evidence" value="ECO:0007669"/>
    <property type="project" value="UniProtKB-KW"/>
</dbReference>
<sequence length="1292" mass="146327">MVNQSVPRDGDNLDYFHKFFLLANDLLCLVGGDGSLKAVNPAFSKLLGWKQDELIGRSVFEILHPQDVESSAQQLQGLNEGRDTVNFINRMRSSSGNYIYLQWMASPDAASGDIFAIGRDISQVMEKERQLQENEHQFRIFFNNSRGMMCMHDLNGKLLAVNLASAESLGYKPEELIGSTLWDIVPEKFGAGVFEYLAAIERDKEVSGLMHTRHRDGSVRIWLYNNVLEYSIEGNPYVIANALDITERHALEKDLKWTTQMLEQTNSVARIGFWQYDIVKQKIYWSDVTCSIHDVPDGFVPELDKAMGFYKPASRRILEAAVERAINQHIPYDLELEIVTARGIETWIRVIGSPVVKDGKCVRLFGTFQDIDRQKRLEEEIQRSRKLLEDLLQSAIHVSIIATGLDGTITLFNKGAELMLGYNSREVVGKHTPVTIHDPFELEERAMAYGVSIPEVFALEAAQEMDASQQEWTYIRKDGSSVNVSVAISAIRNVDNELTGYLHIATDISKRKRAEQQLQEEKSKLSAFVQQTPAAVVMLDRELRIIAFSDAWKEQTGLDSDQLYGKNVQEFLPEVPSEFKQVYRNTLAGRIEKNEEFIWRPPGWTRDQHLRWEIRPWYLAGGRIGGITILLEDITENALRQEELRQAKLLAEQASIAKSEFLANMSHEIRTPLNGIIGFTDLVLKTRLSEIQHQYLSIVNQSAGTLLNIINDILDFSKIEAGKLELDIQKTDIYEMSSQVSDMVKFQAQSKGLEMIYDISPELPRFICADQLRLKQILVNLLSNAVKFTEKGEVGLKIYPVSAATADNFRTIRFEVRDTGIGIRPERQGKIFEAFSQEDLSITKRYGGTGLGLTISNKLLALMNSRLQLDSELGAGSTFFFEINLETADGPPLNWDNIEAVKRVLITDDNEHNRIIIRQMLMLKNIEVDMARNGFEALQMLMEGRVFDAILMDYHMPVMDGLETLRKMRQMTSQTGISIPVIFLYSSSDDETVIRACEELQVEQRLVKPVKMQELYHALARLCTTGAKNDREESADQQAWGPEQRLLKVLLAEDNSVNMLLIKTIIARSLPQSAILEAKTGVEAVSLFTKEQPDLVFMDIQMPDMNGYDATRRIRELYPDRATPIIALTAGNTKGERERCLEAGMDDFLTKPFLEEDILKMVNKWVNKNHEKTPGEPETPSPQPLDITVLMGYLGSKDDSDPVLRETLELLLEDCKAARQELQDSDMTGNEKRIAQICHSMKSVTTYAGLKDLEKVILETESQGATKEQLQQLDIELEKAVASIEQTLAKLP</sequence>